<protein>
    <submittedName>
        <fullName evidence="1">Uncharacterized protein</fullName>
    </submittedName>
</protein>
<keyword evidence="2" id="KW-1185">Reference proteome</keyword>
<reference evidence="1 2" key="1">
    <citation type="submission" date="2023-03" db="EMBL/GenBank/DDBJ databases">
        <authorList>
            <person name="Pearce D."/>
        </authorList>
    </citation>
    <scope>NUCLEOTIDE SEQUENCE [LARGE SCALE GENOMIC DNA]</scope>
    <source>
        <strain evidence="1">Msz</strain>
    </source>
</reference>
<gene>
    <name evidence="1" type="ORF">MSZNOR_3833</name>
</gene>
<sequence>MVAKTSDVLKPFNPGRIFVTDRVGVEHCRFYAMRRMDEQ</sequence>
<evidence type="ECO:0000313" key="2">
    <source>
        <dbReference type="Proteomes" id="UP001162030"/>
    </source>
</evidence>
<accession>A0ABM9I6B4</accession>
<name>A0ABM9I6B4_9GAMM</name>
<proteinExistence type="predicted"/>
<evidence type="ECO:0000313" key="1">
    <source>
        <dbReference type="EMBL" id="CAI8920648.1"/>
    </source>
</evidence>
<dbReference type="Proteomes" id="UP001162030">
    <property type="component" value="Chromosome"/>
</dbReference>
<dbReference type="EMBL" id="OX458333">
    <property type="protein sequence ID" value="CAI8920648.1"/>
    <property type="molecule type" value="Genomic_DNA"/>
</dbReference>
<organism evidence="1 2">
    <name type="scientific">Methylocaldum szegediense</name>
    <dbReference type="NCBI Taxonomy" id="73780"/>
    <lineage>
        <taxon>Bacteria</taxon>
        <taxon>Pseudomonadati</taxon>
        <taxon>Pseudomonadota</taxon>
        <taxon>Gammaproteobacteria</taxon>
        <taxon>Methylococcales</taxon>
        <taxon>Methylococcaceae</taxon>
        <taxon>Methylocaldum</taxon>
    </lineage>
</organism>